<reference evidence="12" key="2">
    <citation type="journal article" date="2016" name="Sci. Rep.">
        <title>Dictyocaulus viviparus genome, variome and transcriptome elucidate lungworm biology and support future intervention.</title>
        <authorList>
            <person name="McNulty S.N."/>
            <person name="Strube C."/>
            <person name="Rosa B.A."/>
            <person name="Martin J.C."/>
            <person name="Tyagi R."/>
            <person name="Choi Y.J."/>
            <person name="Wang Q."/>
            <person name="Hallsworth Pepin K."/>
            <person name="Zhang X."/>
            <person name="Ozersky P."/>
            <person name="Wilson R.K."/>
            <person name="Sternberg P.W."/>
            <person name="Gasser R.B."/>
            <person name="Mitreva M."/>
        </authorList>
    </citation>
    <scope>NUCLEOTIDE SEQUENCE [LARGE SCALE GENOMIC DNA]</scope>
    <source>
        <strain evidence="12">HannoverDv2000</strain>
    </source>
</reference>
<dbReference type="GO" id="GO:0006508">
    <property type="term" value="P:proteolysis"/>
    <property type="evidence" value="ECO:0007669"/>
    <property type="project" value="UniProtKB-KW"/>
</dbReference>
<dbReference type="GO" id="GO:0007155">
    <property type="term" value="P:cell adhesion"/>
    <property type="evidence" value="ECO:0007669"/>
    <property type="project" value="InterPro"/>
</dbReference>
<evidence type="ECO:0000256" key="5">
    <source>
        <dbReference type="ARBA" id="ARBA00022833"/>
    </source>
</evidence>
<dbReference type="GO" id="GO:0016020">
    <property type="term" value="C:membrane"/>
    <property type="evidence" value="ECO:0007669"/>
    <property type="project" value="InterPro"/>
</dbReference>
<feature type="binding site" evidence="9">
    <location>
        <position position="86"/>
    </location>
    <ligand>
        <name>Zn(2+)</name>
        <dbReference type="ChEBI" id="CHEBI:29105"/>
        <note>catalytic</note>
    </ligand>
</feature>
<dbReference type="InterPro" id="IPR001577">
    <property type="entry name" value="Peptidase_M8"/>
</dbReference>
<dbReference type="STRING" id="29172.A0A0D8YA72"/>
<gene>
    <name evidence="11" type="ORF">DICVIV_00088</name>
</gene>
<dbReference type="GO" id="GO:0005737">
    <property type="term" value="C:cytoplasm"/>
    <property type="evidence" value="ECO:0007669"/>
    <property type="project" value="TreeGrafter"/>
</dbReference>
<dbReference type="SUPFAM" id="SSF55486">
    <property type="entry name" value="Metalloproteases ('zincins'), catalytic domain"/>
    <property type="match status" value="1"/>
</dbReference>
<evidence type="ECO:0000256" key="1">
    <source>
        <dbReference type="ARBA" id="ARBA00005860"/>
    </source>
</evidence>
<keyword evidence="12" id="KW-1185">Reference proteome</keyword>
<protein>
    <recommendedName>
        <fullName evidence="7 10">Leishmanolysin-like peptidase</fullName>
        <ecNumber evidence="10">3.4.24.-</ecNumber>
    </recommendedName>
</protein>
<dbReference type="Gene3D" id="2.10.55.10">
    <property type="entry name" value="Leishmanolysin domain 3"/>
    <property type="match status" value="1"/>
</dbReference>
<comment type="cofactor">
    <cofactor evidence="9 10">
        <name>Zn(2+)</name>
        <dbReference type="ChEBI" id="CHEBI:29105"/>
    </cofactor>
    <text evidence="9 10">Binds 1 zinc ion per subunit.</text>
</comment>
<sequence>MGRVQQSRKLGEVRGKLRNADFVLFVSFRGYLCGRTTLAFANYCSLDRYTERPIAAFVNICPYAFNRMKPFEISSWEATVKHELIHALVFSPALFKKFNGRNRMNNENNTDIIPGVVERFTRTDWETANGTISHNVYMIVTPNVRKEARDHFKCPDLEGAEIENQGGSGTLGAHWEKRVLENEAMTGVSTQVFALTRLTLALFEDSGWYRVNYELVMSKAEQMLWGQHLGCKFVKQSCLTWIKENPENPYPFCKVFEDLRCSANRMEKVRCNLISDQKNVPAEYDYNIPNLYKDMKGRSVPGHGVLDVADFCPYYRVYSSLSEEGSDTRCTFSGNMNYNNYSLEVFSPTARCFQLDGGIKVKNEIGTRFWFQNVGCYEAICKDNRLQIKTQNSKFYPCYQAGQLIHIEKRVHRVGTVTTRIVCPSCTEFCGRQYCAPDKQITARIGDPTRGTICLHTKSISIIFLLASLETYFFL</sequence>
<evidence type="ECO:0000256" key="4">
    <source>
        <dbReference type="ARBA" id="ARBA00022801"/>
    </source>
</evidence>
<evidence type="ECO:0000256" key="3">
    <source>
        <dbReference type="ARBA" id="ARBA00022723"/>
    </source>
</evidence>
<dbReference type="GO" id="GO:0004222">
    <property type="term" value="F:metalloendopeptidase activity"/>
    <property type="evidence" value="ECO:0007669"/>
    <property type="project" value="UniProtKB-UniRule"/>
</dbReference>
<dbReference type="OrthoDB" id="5856025at2759"/>
<dbReference type="Gene3D" id="3.90.132.10">
    <property type="entry name" value="Leishmanolysin , domain 2"/>
    <property type="match status" value="1"/>
</dbReference>
<evidence type="ECO:0000256" key="2">
    <source>
        <dbReference type="ARBA" id="ARBA00022670"/>
    </source>
</evidence>
<feature type="binding site" evidence="9">
    <location>
        <position position="82"/>
    </location>
    <ligand>
        <name>Zn(2+)</name>
        <dbReference type="ChEBI" id="CHEBI:29105"/>
        <note>catalytic</note>
    </ligand>
</feature>
<keyword evidence="4 10" id="KW-0378">Hydrolase</keyword>
<evidence type="ECO:0000313" key="11">
    <source>
        <dbReference type="EMBL" id="KJH53660.1"/>
    </source>
</evidence>
<evidence type="ECO:0000313" key="12">
    <source>
        <dbReference type="Proteomes" id="UP000053766"/>
    </source>
</evidence>
<dbReference type="Gene3D" id="2.30.34.10">
    <property type="entry name" value="Leishmanolysin domain 4"/>
    <property type="match status" value="1"/>
</dbReference>
<dbReference type="EC" id="3.4.24.-" evidence="10"/>
<feature type="active site" evidence="8">
    <location>
        <position position="83"/>
    </location>
</feature>
<dbReference type="EMBL" id="KN716150">
    <property type="protein sequence ID" value="KJH53660.1"/>
    <property type="molecule type" value="Genomic_DNA"/>
</dbReference>
<evidence type="ECO:0000256" key="6">
    <source>
        <dbReference type="ARBA" id="ARBA00023049"/>
    </source>
</evidence>
<comment type="similarity">
    <text evidence="1 10">Belongs to the peptidase M8 family.</text>
</comment>
<reference evidence="11 12" key="1">
    <citation type="submission" date="2013-11" db="EMBL/GenBank/DDBJ databases">
        <title>Draft genome of the bovine lungworm Dictyocaulus viviparus.</title>
        <authorList>
            <person name="Mitreva M."/>
        </authorList>
    </citation>
    <scope>NUCLEOTIDE SEQUENCE [LARGE SCALE GENOMIC DNA]</scope>
    <source>
        <strain evidence="11 12">HannoverDv2000</strain>
    </source>
</reference>
<evidence type="ECO:0000256" key="7">
    <source>
        <dbReference type="ARBA" id="ARBA00039717"/>
    </source>
</evidence>
<name>A0A0D8YA72_DICVI</name>
<proteinExistence type="inferred from homology"/>
<organism evidence="11 12">
    <name type="scientific">Dictyocaulus viviparus</name>
    <name type="common">Bovine lungworm</name>
    <dbReference type="NCBI Taxonomy" id="29172"/>
    <lineage>
        <taxon>Eukaryota</taxon>
        <taxon>Metazoa</taxon>
        <taxon>Ecdysozoa</taxon>
        <taxon>Nematoda</taxon>
        <taxon>Chromadorea</taxon>
        <taxon>Rhabditida</taxon>
        <taxon>Rhabditina</taxon>
        <taxon>Rhabditomorpha</taxon>
        <taxon>Strongyloidea</taxon>
        <taxon>Metastrongylidae</taxon>
        <taxon>Dictyocaulus</taxon>
    </lineage>
</organism>
<evidence type="ECO:0000256" key="10">
    <source>
        <dbReference type="RuleBase" id="RU366077"/>
    </source>
</evidence>
<dbReference type="Gene3D" id="3.10.170.20">
    <property type="match status" value="1"/>
</dbReference>
<dbReference type="PANTHER" id="PTHR10942:SF0">
    <property type="entry name" value="LEISHMANOLYSIN-LIKE PEPTIDASE"/>
    <property type="match status" value="1"/>
</dbReference>
<keyword evidence="3 9" id="KW-0479">Metal-binding</keyword>
<dbReference type="AlphaFoldDB" id="A0A0D8YA72"/>
<keyword evidence="6 9" id="KW-0482">Metalloprotease</keyword>
<keyword evidence="5 9" id="KW-0862">Zinc</keyword>
<dbReference type="Pfam" id="PF01457">
    <property type="entry name" value="Peptidase_M8"/>
    <property type="match status" value="1"/>
</dbReference>
<dbReference type="PANTHER" id="PTHR10942">
    <property type="entry name" value="LEISHMANOLYSIN-LIKE PEPTIDASE"/>
    <property type="match status" value="1"/>
</dbReference>
<feature type="binding site" evidence="9">
    <location>
        <position position="174"/>
    </location>
    <ligand>
        <name>Zn(2+)</name>
        <dbReference type="ChEBI" id="CHEBI:29105"/>
        <note>catalytic</note>
    </ligand>
</feature>
<evidence type="ECO:0000256" key="9">
    <source>
        <dbReference type="PIRSR" id="PIRSR601577-2"/>
    </source>
</evidence>
<evidence type="ECO:0000256" key="8">
    <source>
        <dbReference type="PIRSR" id="PIRSR601577-1"/>
    </source>
</evidence>
<dbReference type="Proteomes" id="UP000053766">
    <property type="component" value="Unassembled WGS sequence"/>
</dbReference>
<dbReference type="GO" id="GO:0046872">
    <property type="term" value="F:metal ion binding"/>
    <property type="evidence" value="ECO:0007669"/>
    <property type="project" value="UniProtKB-KW"/>
</dbReference>
<accession>A0A0D8YA72</accession>
<dbReference type="FunFam" id="3.90.132.10:FF:000001">
    <property type="entry name" value="leishmanolysin-like peptidase isoform X2"/>
    <property type="match status" value="1"/>
</dbReference>
<keyword evidence="2 10" id="KW-0645">Protease</keyword>